<dbReference type="Proteomes" id="UP000598360">
    <property type="component" value="Unassembled WGS sequence"/>
</dbReference>
<dbReference type="Pfam" id="PF19372">
    <property type="entry name" value="DUF5947"/>
    <property type="match status" value="1"/>
</dbReference>
<accession>A0A929G0W1</accession>
<proteinExistence type="predicted"/>
<comment type="caution">
    <text evidence="1">The sequence shown here is derived from an EMBL/GenBank/DDBJ whole genome shotgun (WGS) entry which is preliminary data.</text>
</comment>
<gene>
    <name evidence="1" type="ORF">IQ251_16360</name>
</gene>
<reference evidence="1" key="1">
    <citation type="submission" date="2020-10" db="EMBL/GenBank/DDBJ databases">
        <title>Diversity and distribution of actinomycetes associated with coral in the coast of Hainan.</title>
        <authorList>
            <person name="Li F."/>
        </authorList>
    </citation>
    <scope>NUCLEOTIDE SEQUENCE</scope>
    <source>
        <strain evidence="1">HNM0983</strain>
    </source>
</reference>
<evidence type="ECO:0000313" key="1">
    <source>
        <dbReference type="EMBL" id="MBE9376025.1"/>
    </source>
</evidence>
<evidence type="ECO:0000313" key="2">
    <source>
        <dbReference type="Proteomes" id="UP000598360"/>
    </source>
</evidence>
<name>A0A929G0W1_9PSEU</name>
<protein>
    <submittedName>
        <fullName evidence="1">Uncharacterized protein</fullName>
    </submittedName>
</protein>
<sequence length="217" mass="23725">MHRARRTERQPVSGPRCEMCVEGIGERHAHVVDLESRRLLCTCRPCSYLFVTDGAAAGRYRAVPERHLRFTGARLSPQQWDELRVPVGLAFFFHNSRTGSTAAFYPGPAGATEAEVPEQAWEAVRAANPELAVAEPDVEAVLIAAGTAQRAEPGEPEDFECFLVPVDTCYELVGVLRAQWRGFDGGSEVRAGIERFFTGLRGRSREVPAAGDGGVRA</sequence>
<dbReference type="InterPro" id="IPR045991">
    <property type="entry name" value="DUF5947"/>
</dbReference>
<organism evidence="1 2">
    <name type="scientific">Saccharopolyspora montiporae</name>
    <dbReference type="NCBI Taxonomy" id="2781240"/>
    <lineage>
        <taxon>Bacteria</taxon>
        <taxon>Bacillati</taxon>
        <taxon>Actinomycetota</taxon>
        <taxon>Actinomycetes</taxon>
        <taxon>Pseudonocardiales</taxon>
        <taxon>Pseudonocardiaceae</taxon>
        <taxon>Saccharopolyspora</taxon>
    </lineage>
</organism>
<dbReference type="AlphaFoldDB" id="A0A929G0W1"/>
<keyword evidence="2" id="KW-1185">Reference proteome</keyword>
<dbReference type="EMBL" id="JADEYC010000030">
    <property type="protein sequence ID" value="MBE9376025.1"/>
    <property type="molecule type" value="Genomic_DNA"/>
</dbReference>